<keyword evidence="3" id="KW-1185">Reference proteome</keyword>
<accession>F5RNH0</accession>
<dbReference type="Proteomes" id="UP000004067">
    <property type="component" value="Unassembled WGS sequence"/>
</dbReference>
<reference evidence="2 3" key="1">
    <citation type="submission" date="2011-04" db="EMBL/GenBank/DDBJ databases">
        <authorList>
            <person name="Muzny D."/>
            <person name="Qin X."/>
            <person name="Deng J."/>
            <person name="Jiang H."/>
            <person name="Liu Y."/>
            <person name="Qu J."/>
            <person name="Song X.-Z."/>
            <person name="Zhang L."/>
            <person name="Thornton R."/>
            <person name="Coyle M."/>
            <person name="Francisco L."/>
            <person name="Jackson L."/>
            <person name="Javaid M."/>
            <person name="Korchina V."/>
            <person name="Kovar C."/>
            <person name="Mata R."/>
            <person name="Mathew T."/>
            <person name="Ngo R."/>
            <person name="Nguyen L."/>
            <person name="Nguyen N."/>
            <person name="Okwuonu G."/>
            <person name="Ongeri F."/>
            <person name="Pham C."/>
            <person name="Simmons D."/>
            <person name="Wilczek-Boney K."/>
            <person name="Hale W."/>
            <person name="Jakkamsetti A."/>
            <person name="Pham P."/>
            <person name="Ruth R."/>
            <person name="San Lucas F."/>
            <person name="Warren J."/>
            <person name="Zhang J."/>
            <person name="Zhao Z."/>
            <person name="Zhou C."/>
            <person name="Zhu D."/>
            <person name="Lee S."/>
            <person name="Bess C."/>
            <person name="Blankenburg K."/>
            <person name="Forbes L."/>
            <person name="Fu Q."/>
            <person name="Gubbala S."/>
            <person name="Hirani K."/>
            <person name="Jayaseelan J.C."/>
            <person name="Lara F."/>
            <person name="Munidasa M."/>
            <person name="Palculict T."/>
            <person name="Patil S."/>
            <person name="Pu L.-L."/>
            <person name="Saada N."/>
            <person name="Tang L."/>
            <person name="Weissenberger G."/>
            <person name="Zhu Y."/>
            <person name="Hemphill L."/>
            <person name="Shang Y."/>
            <person name="Youmans B."/>
            <person name="Ayvaz T."/>
            <person name="Ross M."/>
            <person name="Santibanez J."/>
            <person name="Aqrawi P."/>
            <person name="Gross S."/>
            <person name="Joshi V."/>
            <person name="Fowler G."/>
            <person name="Nazareth L."/>
            <person name="Reid J."/>
            <person name="Worley K."/>
            <person name="Petrosino J."/>
            <person name="Highlander S."/>
            <person name="Gibbs R."/>
        </authorList>
    </citation>
    <scope>NUCLEOTIDE SEQUENCE [LARGE SCALE GENOMIC DNA]</scope>
    <source>
        <strain evidence="2 3">DSM 2778</strain>
    </source>
</reference>
<protein>
    <recommendedName>
        <fullName evidence="4">FeoB-associated Cys-rich membrane protein</fullName>
    </recommendedName>
</protein>
<dbReference type="RefSeq" id="WP_006306808.1">
    <property type="nucleotide sequence ID" value="NZ_GL892076.1"/>
</dbReference>
<sequence length="55" mass="6019">MATYVVGAFVAAALFFAVRHVYRNFRLGRKDCCGSSCSSCDEPPSCCHSSEQPKK</sequence>
<name>F5RNH0_9FIRM</name>
<organism evidence="2 3">
    <name type="scientific">Centipeda periodontii DSM 2778</name>
    <dbReference type="NCBI Taxonomy" id="888060"/>
    <lineage>
        <taxon>Bacteria</taxon>
        <taxon>Bacillati</taxon>
        <taxon>Bacillota</taxon>
        <taxon>Negativicutes</taxon>
        <taxon>Selenomonadales</taxon>
        <taxon>Selenomonadaceae</taxon>
        <taxon>Centipeda</taxon>
    </lineage>
</organism>
<evidence type="ECO:0008006" key="4">
    <source>
        <dbReference type="Google" id="ProtNLM"/>
    </source>
</evidence>
<proteinExistence type="predicted"/>
<gene>
    <name evidence="2" type="ORF">HMPREF9081_1806</name>
</gene>
<keyword evidence="1" id="KW-0812">Transmembrane</keyword>
<dbReference type="STRING" id="888060.HMPREF9081_1806"/>
<dbReference type="EMBL" id="AFHQ01000042">
    <property type="protein sequence ID" value="EGK58939.1"/>
    <property type="molecule type" value="Genomic_DNA"/>
</dbReference>
<dbReference type="eggNOG" id="ENOG5033DQW">
    <property type="taxonomic scope" value="Bacteria"/>
</dbReference>
<comment type="caution">
    <text evidence="2">The sequence shown here is derived from an EMBL/GenBank/DDBJ whole genome shotgun (WGS) entry which is preliminary data.</text>
</comment>
<keyword evidence="1" id="KW-1133">Transmembrane helix</keyword>
<evidence type="ECO:0000313" key="3">
    <source>
        <dbReference type="Proteomes" id="UP000004067"/>
    </source>
</evidence>
<evidence type="ECO:0000256" key="1">
    <source>
        <dbReference type="SAM" id="Phobius"/>
    </source>
</evidence>
<keyword evidence="1" id="KW-0472">Membrane</keyword>
<dbReference type="Pfam" id="PF12669">
    <property type="entry name" value="FeoB_associated"/>
    <property type="match status" value="1"/>
</dbReference>
<dbReference type="HOGENOM" id="CLU_197468_3_0_9"/>
<dbReference type="AlphaFoldDB" id="F5RNH0"/>
<feature type="transmembrane region" description="Helical" evidence="1">
    <location>
        <begin position="6"/>
        <end position="22"/>
    </location>
</feature>
<evidence type="ECO:0000313" key="2">
    <source>
        <dbReference type="EMBL" id="EGK58939.1"/>
    </source>
</evidence>